<evidence type="ECO:0000313" key="3">
    <source>
        <dbReference type="Proteomes" id="UP000010796"/>
    </source>
</evidence>
<dbReference type="OrthoDB" id="610933at2"/>
<protein>
    <submittedName>
        <fullName evidence="2">Uncharacterized protein</fullName>
    </submittedName>
</protein>
<dbReference type="KEGG" id="evi:Echvi_0630"/>
<reference evidence="3" key="1">
    <citation type="submission" date="2012-02" db="EMBL/GenBank/DDBJ databases">
        <title>The complete genome of Echinicola vietnamensis DSM 17526.</title>
        <authorList>
            <person name="Lucas S."/>
            <person name="Copeland A."/>
            <person name="Lapidus A."/>
            <person name="Glavina del Rio T."/>
            <person name="Dalin E."/>
            <person name="Tice H."/>
            <person name="Bruce D."/>
            <person name="Goodwin L."/>
            <person name="Pitluck S."/>
            <person name="Peters L."/>
            <person name="Ovchinnikova G."/>
            <person name="Teshima H."/>
            <person name="Kyrpides N."/>
            <person name="Mavromatis K."/>
            <person name="Ivanova N."/>
            <person name="Brettin T."/>
            <person name="Detter J.C."/>
            <person name="Han C."/>
            <person name="Larimer F."/>
            <person name="Land M."/>
            <person name="Hauser L."/>
            <person name="Markowitz V."/>
            <person name="Cheng J.-F."/>
            <person name="Hugenholtz P."/>
            <person name="Woyke T."/>
            <person name="Wu D."/>
            <person name="Brambilla E."/>
            <person name="Klenk H.-P."/>
            <person name="Eisen J.A."/>
        </authorList>
    </citation>
    <scope>NUCLEOTIDE SEQUENCE [LARGE SCALE GENOMIC DNA]</scope>
    <source>
        <strain evidence="3">DSM 17526 / LMG 23754 / KMM 6221</strain>
    </source>
</reference>
<organism evidence="2 3">
    <name type="scientific">Echinicola vietnamensis (strain DSM 17526 / LMG 23754 / KMM 6221)</name>
    <dbReference type="NCBI Taxonomy" id="926556"/>
    <lineage>
        <taxon>Bacteria</taxon>
        <taxon>Pseudomonadati</taxon>
        <taxon>Bacteroidota</taxon>
        <taxon>Cytophagia</taxon>
        <taxon>Cytophagales</taxon>
        <taxon>Cyclobacteriaceae</taxon>
        <taxon>Echinicola</taxon>
    </lineage>
</organism>
<dbReference type="EMBL" id="CP003346">
    <property type="protein sequence ID" value="AGA76908.1"/>
    <property type="molecule type" value="Genomic_DNA"/>
</dbReference>
<dbReference type="HOGENOM" id="CLU_251392_0_0_10"/>
<dbReference type="RefSeq" id="WP_015264474.1">
    <property type="nucleotide sequence ID" value="NC_019904.1"/>
</dbReference>
<feature type="transmembrane region" description="Helical" evidence="1">
    <location>
        <begin position="21"/>
        <end position="39"/>
    </location>
</feature>
<keyword evidence="3" id="KW-1185">Reference proteome</keyword>
<evidence type="ECO:0000313" key="2">
    <source>
        <dbReference type="EMBL" id="AGA76908.1"/>
    </source>
</evidence>
<name>L0FV50_ECHVK</name>
<keyword evidence="1" id="KW-0472">Membrane</keyword>
<gene>
    <name evidence="2" type="ordered locus">Echvi_0630</name>
</gene>
<keyword evidence="1" id="KW-0812">Transmembrane</keyword>
<sequence>MVKKDQNKKRLRRSQRRLIRFFAIVIFSLVFLQVGLYFGSDLLLRSYVQTKVDEASGGKYEVSFDRFHLSIFQRGFYFEGFSLIPNKAMLDSLPDDKPVYKIQVPQIAVKGIGYHFSDKTLRVGSLRFVEPMIQTKQHLDSLSSNSKLEQLQLEIKKSLEQLPLEEIIIQDLYIDQADLLVENFVSRKSVKAENTNFHLRGVRLLNPRPEPTPFNAKGFGLTLENFEMLLADSVHTLRAAQIEISSLDDHIIAKEVMLTPNLQEPREVFYSMKLDNLMLTDADINQVFYTTDVNVGNLKLSHPEFLVYSELSPDVQDKSLLDYSLYPLIKDILSSINIHHLQIEEGRFLQRGVQDEYKNRIETDKINFEMEEVYIGPDTERSKNQFFYAEEAALSLSNVKVVLADGVHWITGKEVYLSSKEDEVRVKGARIAPFREVSSQVPLFEVDIPEFNLENANLKKVYNHNILDVKDMVFRYPTVKFSNLQKKDGSMKGQTIQELTKNFLRAIYIDRLELVEGNMIINNTLKVNKDSISFKKASMVLENFAVDEGIEQDSSRMFLAEDLQLELDNYAMKLTDDLHLFKADKIFVDTKEKLLKIEGFSFEPLQPDKVMENLRRLNKKMVLEVQVPEFYLRDVEIGKAYFDGMLEIGMIEVPSPDIKLSRYIAPNQNREKVQINDLYQLVTSYFSHVNIDSLNVIDGSIAYENYVQNKIKTFAEDNVSIKIKKFELDEDVTPRNAETFFAEELDISLNNYVFDIADGRYSLHADQISYNSSRDELITSNVRLRPRRDLGVKVTIGADISNLSFSGVDVDRFFFENTLAMSKVRLSDAEVNLFIDRNGTKKNQQEKSTKKKRNLPKRFDIMQIDTIEAENARFNAIYSDDGHERNLINSGVNLSFYGFLLDSSKLVKGDIVGFFDNMAMDIDNFNLALNDSIHTLNFSKVELDTKSDMIVFENFKVIPKNLKGNPGSPVIAAAVPKVNLQTHSLTSFQETGEIDFQRIELVNPEISLYLDQKSADNTSEKSGKEAVQDIIQNLKVTNFELTGGKLNILQKDSDANIQSFNGLNIVLNDLSFDLSKATAFDKDIFLDRDFSVELPNYEIKLPDSLNILNIGLVSIHKDQMTLKNVTLKPRYGRYEYIRKVGYQTDVVKAHFPSVRFDKIDLNKLMEVREIQANKMEVQTPNIHVFRDKRVPFNDSIYRPMPQELMKKSGIKLELDTLDVINGVITYEEFPEKGMVPGSITFDSLYAKMYPFHLSKTLLDTFRIDSSHLKAAARINGAASIQMTGLFDYSAPYPMDIRVRSGKFDLKAVNSIMTRNAFLKIREGVAQPSSWSFTADNETAKGHMTFYYNSLKVQLLNDRTLKKARGRKAMLNFVLNAIALRGNNPRKIFGTEKVAPIYFERDKRKFIFNYWWKASLSGFQGSLGLGDAGPAKKEEDEEE</sequence>
<proteinExistence type="predicted"/>
<accession>L0FV50</accession>
<dbReference type="STRING" id="926556.Echvi_0630"/>
<dbReference type="eggNOG" id="ENOG502Z80K">
    <property type="taxonomic scope" value="Bacteria"/>
</dbReference>
<evidence type="ECO:0000256" key="1">
    <source>
        <dbReference type="SAM" id="Phobius"/>
    </source>
</evidence>
<dbReference type="Proteomes" id="UP000010796">
    <property type="component" value="Chromosome"/>
</dbReference>
<keyword evidence="1" id="KW-1133">Transmembrane helix</keyword>